<dbReference type="SUPFAM" id="SSF53474">
    <property type="entry name" value="alpha/beta-Hydrolases"/>
    <property type="match status" value="1"/>
</dbReference>
<dbReference type="GO" id="GO:0047372">
    <property type="term" value="F:monoacylglycerol lipase activity"/>
    <property type="evidence" value="ECO:0007669"/>
    <property type="project" value="TreeGrafter"/>
</dbReference>
<accession>A0A813SXD8</accession>
<dbReference type="AlphaFoldDB" id="A0A813SXD8"/>
<reference evidence="3" key="1">
    <citation type="submission" date="2021-02" db="EMBL/GenBank/DDBJ databases">
        <authorList>
            <person name="Nowell W R."/>
        </authorList>
    </citation>
    <scope>NUCLEOTIDE SEQUENCE</scope>
</reference>
<evidence type="ECO:0000313" key="3">
    <source>
        <dbReference type="EMBL" id="CAF0803238.1"/>
    </source>
</evidence>
<dbReference type="Proteomes" id="UP000663852">
    <property type="component" value="Unassembled WGS sequence"/>
</dbReference>
<comment type="caution">
    <text evidence="3">The sequence shown here is derived from an EMBL/GenBank/DDBJ whole genome shotgun (WGS) entry which is preliminary data.</text>
</comment>
<dbReference type="EMBL" id="CAJNOJ010000013">
    <property type="protein sequence ID" value="CAF0803238.1"/>
    <property type="molecule type" value="Genomic_DNA"/>
</dbReference>
<dbReference type="OrthoDB" id="2107915at2759"/>
<dbReference type="PANTHER" id="PTHR10794:SF63">
    <property type="entry name" value="ALPHA_BETA HYDROLASE 1, ISOFORM A"/>
    <property type="match status" value="1"/>
</dbReference>
<dbReference type="InterPro" id="IPR017208">
    <property type="entry name" value="UCP037442_abhydr"/>
</dbReference>
<dbReference type="InterPro" id="IPR050960">
    <property type="entry name" value="AB_hydrolase_4_sf"/>
</dbReference>
<keyword evidence="5" id="KW-1185">Reference proteome</keyword>
<protein>
    <recommendedName>
        <fullName evidence="2">AB hydrolase-1 domain-containing protein</fullName>
    </recommendedName>
</protein>
<evidence type="ECO:0000313" key="6">
    <source>
        <dbReference type="Proteomes" id="UP000663852"/>
    </source>
</evidence>
<dbReference type="PANTHER" id="PTHR10794">
    <property type="entry name" value="ABHYDROLASE DOMAIN-CONTAINING PROTEIN"/>
    <property type="match status" value="1"/>
</dbReference>
<evidence type="ECO:0000259" key="2">
    <source>
        <dbReference type="Pfam" id="PF12697"/>
    </source>
</evidence>
<comment type="similarity">
    <text evidence="1">Belongs to the AB hydrolase superfamily. AB hydrolase 4 family.</text>
</comment>
<dbReference type="Proteomes" id="UP000663828">
    <property type="component" value="Unassembled WGS sequence"/>
</dbReference>
<evidence type="ECO:0000313" key="4">
    <source>
        <dbReference type="EMBL" id="CAF0888968.1"/>
    </source>
</evidence>
<dbReference type="InterPro" id="IPR029058">
    <property type="entry name" value="AB_hydrolase_fold"/>
</dbReference>
<name>A0A813SXD8_ADIRI</name>
<gene>
    <name evidence="3" type="ORF">EDS130_LOCUS4964</name>
    <name evidence="4" type="ORF">XAT740_LOCUS7406</name>
</gene>
<dbReference type="Gene3D" id="3.40.50.1820">
    <property type="entry name" value="alpha/beta hydrolase"/>
    <property type="match status" value="1"/>
</dbReference>
<dbReference type="PIRSF" id="PIRSF037442">
    <property type="entry name" value="UCP037442_abhydr"/>
    <property type="match status" value="1"/>
</dbReference>
<feature type="domain" description="AB hydrolase-1" evidence="2">
    <location>
        <begin position="54"/>
        <end position="281"/>
    </location>
</feature>
<dbReference type="GO" id="GO:0034338">
    <property type="term" value="F:short-chain carboxylesterase activity"/>
    <property type="evidence" value="ECO:0007669"/>
    <property type="project" value="TreeGrafter"/>
</dbReference>
<organism evidence="3 6">
    <name type="scientific">Adineta ricciae</name>
    <name type="common">Rotifer</name>
    <dbReference type="NCBI Taxonomy" id="249248"/>
    <lineage>
        <taxon>Eukaryota</taxon>
        <taxon>Metazoa</taxon>
        <taxon>Spiralia</taxon>
        <taxon>Gnathifera</taxon>
        <taxon>Rotifera</taxon>
        <taxon>Eurotatoria</taxon>
        <taxon>Bdelloidea</taxon>
        <taxon>Adinetida</taxon>
        <taxon>Adinetidae</taxon>
        <taxon>Adineta</taxon>
    </lineage>
</organism>
<proteinExistence type="inferred from homology"/>
<dbReference type="InterPro" id="IPR000073">
    <property type="entry name" value="AB_hydrolase_1"/>
</dbReference>
<sequence length="309" mass="35793">MNSIRIIHKFLPKIYCVRKSSSTITIPALVDSYPIEATFFEATLPSSVSSPICVVISGATGSRRQFYHPFAKYLNEQHHFHVVTYDYRGTHERKSTPWTLLEHWAWRDCAGVLSYFSQKYPQVVHVGHSLGGNMHALLPAAINEQVSRILLISSANSYLMYHKWNLAFLHTCLALLVLREPLLWAYGYYPMRSFFRTGVDLPSDIIRQWARWSLHRECFVDDNGQLMTAGFNSVKCPVLALNFVDDEFYTQQAFDIFTKQFHRSTHVQTWHLPKGGHFHFFKENQSLELWKESVRFLKTGDTTPPTLSK</sequence>
<evidence type="ECO:0000256" key="1">
    <source>
        <dbReference type="ARBA" id="ARBA00010884"/>
    </source>
</evidence>
<dbReference type="Pfam" id="PF12697">
    <property type="entry name" value="Abhydrolase_6"/>
    <property type="match status" value="1"/>
</dbReference>
<dbReference type="EMBL" id="CAJNOR010000353">
    <property type="protein sequence ID" value="CAF0888968.1"/>
    <property type="molecule type" value="Genomic_DNA"/>
</dbReference>
<evidence type="ECO:0000313" key="5">
    <source>
        <dbReference type="Proteomes" id="UP000663828"/>
    </source>
</evidence>